<feature type="domain" description="Amidase" evidence="2">
    <location>
        <begin position="30"/>
        <end position="446"/>
    </location>
</feature>
<dbReference type="NCBIfam" id="NF005450">
    <property type="entry name" value="PRK07042.1"/>
    <property type="match status" value="1"/>
</dbReference>
<dbReference type="AlphaFoldDB" id="A0A5R9AF97"/>
<proteinExistence type="inferred from homology"/>
<sequence>MDSASAPSLADLDTAQLRAGYASGEVDPVEVVTACLHRIDEYEPALRAMSERFDDHALAAAEASRRRWERGRPLSILDGVPFTLKENQQVAGEPTILGSAASERVAAEKNAPVTQRALQAGGCLLGRTTMSELGMLSSGIASAHPITRNPWNLQWSPGGSSGGAGAASAAGYAPLNLGSDIGGSIRLPASWCAVAGFKPTYGRISVDPPYPGRTIGPMGRSVIDLARAMSVLTGPDPADPWSLPTDGTDWLDLQLDPSDLRIGVVLDVGDGAPVHPEVAAVIRQATEVFAAAGATVTELPPYLAPGTVQLIDRFWRASHWRKFRQMSPEQQSRVLPFIAQWCRGAADITAEEALAAHDAQIDLGRRVLHAAEPFDLVLSPAAPGPAFPAEWPMPSNDVESAMSHIQFCVGYNFSGMPAVSVNAGFTSAGSPVGVQIAAHRHADRTALAAAAFFESARSPEAFRPWPRLTMADHRPTAL</sequence>
<dbReference type="InterPro" id="IPR036928">
    <property type="entry name" value="AS_sf"/>
</dbReference>
<keyword evidence="4" id="KW-1185">Reference proteome</keyword>
<organism evidence="3 4">
    <name type="scientific">Nesterenkonia sphaerica</name>
    <dbReference type="NCBI Taxonomy" id="1804988"/>
    <lineage>
        <taxon>Bacteria</taxon>
        <taxon>Bacillati</taxon>
        <taxon>Actinomycetota</taxon>
        <taxon>Actinomycetes</taxon>
        <taxon>Micrococcales</taxon>
        <taxon>Micrococcaceae</taxon>
        <taxon>Nesterenkonia</taxon>
    </lineage>
</organism>
<keyword evidence="3" id="KW-0378">Hydrolase</keyword>
<dbReference type="Proteomes" id="UP000306544">
    <property type="component" value="Unassembled WGS sequence"/>
</dbReference>
<protein>
    <submittedName>
        <fullName evidence="3">Amidase</fullName>
        <ecNumber evidence="3">3.5.1.4</ecNumber>
    </submittedName>
</protein>
<name>A0A5R9AF97_9MICC</name>
<comment type="caution">
    <text evidence="3">The sequence shown here is derived from an EMBL/GenBank/DDBJ whole genome shotgun (WGS) entry which is preliminary data.</text>
</comment>
<evidence type="ECO:0000259" key="2">
    <source>
        <dbReference type="Pfam" id="PF01425"/>
    </source>
</evidence>
<comment type="similarity">
    <text evidence="1">Belongs to the amidase family.</text>
</comment>
<dbReference type="OrthoDB" id="182039at2"/>
<dbReference type="PANTHER" id="PTHR11895:SF7">
    <property type="entry name" value="GLUTAMYL-TRNA(GLN) AMIDOTRANSFERASE SUBUNIT A, MITOCHONDRIAL"/>
    <property type="match status" value="1"/>
</dbReference>
<dbReference type="InterPro" id="IPR000120">
    <property type="entry name" value="Amidase"/>
</dbReference>
<dbReference type="RefSeq" id="WP_138169679.1">
    <property type="nucleotide sequence ID" value="NZ_VAWA01000004.1"/>
</dbReference>
<dbReference type="GO" id="GO:0004040">
    <property type="term" value="F:amidase activity"/>
    <property type="evidence" value="ECO:0007669"/>
    <property type="project" value="UniProtKB-EC"/>
</dbReference>
<dbReference type="EC" id="3.5.1.4" evidence="3"/>
<dbReference type="EMBL" id="VAWA01000004">
    <property type="protein sequence ID" value="TLP77449.1"/>
    <property type="molecule type" value="Genomic_DNA"/>
</dbReference>
<gene>
    <name evidence="3" type="ORF">FEF27_04590</name>
</gene>
<evidence type="ECO:0000313" key="3">
    <source>
        <dbReference type="EMBL" id="TLP77449.1"/>
    </source>
</evidence>
<dbReference type="Gene3D" id="3.90.1300.10">
    <property type="entry name" value="Amidase signature (AS) domain"/>
    <property type="match status" value="1"/>
</dbReference>
<dbReference type="Pfam" id="PF01425">
    <property type="entry name" value="Amidase"/>
    <property type="match status" value="1"/>
</dbReference>
<evidence type="ECO:0000256" key="1">
    <source>
        <dbReference type="ARBA" id="ARBA00009199"/>
    </source>
</evidence>
<dbReference type="PANTHER" id="PTHR11895">
    <property type="entry name" value="TRANSAMIDASE"/>
    <property type="match status" value="1"/>
</dbReference>
<reference evidence="3 4" key="1">
    <citation type="submission" date="2019-05" db="EMBL/GenBank/DDBJ databases">
        <title>Nesterenkonia sp. GY239, isolated from the Southern Atlantic Ocean.</title>
        <authorList>
            <person name="Zhang G."/>
        </authorList>
    </citation>
    <scope>NUCLEOTIDE SEQUENCE [LARGE SCALE GENOMIC DNA]</scope>
    <source>
        <strain evidence="3 4">GY239</strain>
    </source>
</reference>
<accession>A0A5R9AF97</accession>
<dbReference type="InterPro" id="IPR023631">
    <property type="entry name" value="Amidase_dom"/>
</dbReference>
<evidence type="ECO:0000313" key="4">
    <source>
        <dbReference type="Proteomes" id="UP000306544"/>
    </source>
</evidence>
<dbReference type="SUPFAM" id="SSF75304">
    <property type="entry name" value="Amidase signature (AS) enzymes"/>
    <property type="match status" value="1"/>
</dbReference>